<sequence>MKTTHTPDPLDTWENKLKDSYGLSYAQLMSSQWFNGGMIDSKDCQYATRSSYIANKRLIARGEQDDKKYKAHMSRQEGDESYMNLDWSIVNVSGKFCRVVSNGIKDDYYNLDIRANDRLSLQQKKNKMEMHRQNMRSLPLLKKAKQQLGIDLIPKGFIPEDEEELKLYDQINDKYVN</sequence>
<protein>
    <submittedName>
        <fullName evidence="1">Uncharacterized protein</fullName>
    </submittedName>
</protein>
<reference evidence="1 2" key="1">
    <citation type="submission" date="2023-09" db="EMBL/GenBank/DDBJ databases">
        <title>Thalassobella suaedae gen. nov., sp. nov., a marine bacterium of the family Flavobacteriaceae isolated from a halophyte Suaeda japonica.</title>
        <authorList>
            <person name="Lee S.Y."/>
            <person name="Hwang C.Y."/>
        </authorList>
    </citation>
    <scope>NUCLEOTIDE SEQUENCE [LARGE SCALE GENOMIC DNA]</scope>
    <source>
        <strain evidence="1 2">HL-DH14</strain>
    </source>
</reference>
<dbReference type="EMBL" id="CP134537">
    <property type="protein sequence ID" value="WNH10046.1"/>
    <property type="molecule type" value="Genomic_DNA"/>
</dbReference>
<gene>
    <name evidence="1" type="ORF">RHP51_04935</name>
</gene>
<evidence type="ECO:0000313" key="1">
    <source>
        <dbReference type="EMBL" id="WNH10046.1"/>
    </source>
</evidence>
<dbReference type="RefSeq" id="WP_415866395.1">
    <property type="nucleotide sequence ID" value="NZ_CP134537.1"/>
</dbReference>
<accession>A0ABY9XVR2</accession>
<dbReference type="Proteomes" id="UP001302806">
    <property type="component" value="Chromosome"/>
</dbReference>
<evidence type="ECO:0000313" key="2">
    <source>
        <dbReference type="Proteomes" id="UP001302806"/>
    </source>
</evidence>
<name>A0ABY9XVR2_9FLAO</name>
<organism evidence="1 2">
    <name type="scientific">Thalassobellus suaedae</name>
    <dbReference type="NCBI Taxonomy" id="3074124"/>
    <lineage>
        <taxon>Bacteria</taxon>
        <taxon>Pseudomonadati</taxon>
        <taxon>Bacteroidota</taxon>
        <taxon>Flavobacteriia</taxon>
        <taxon>Flavobacteriales</taxon>
        <taxon>Flavobacteriaceae</taxon>
        <taxon>Thalassobellus</taxon>
    </lineage>
</organism>
<proteinExistence type="predicted"/>